<dbReference type="AlphaFoldDB" id="A0A9N9AD87"/>
<comment type="caution">
    <text evidence="2">The sequence shown here is derived from an EMBL/GenBank/DDBJ whole genome shotgun (WGS) entry which is preliminary data.</text>
</comment>
<dbReference type="Gene3D" id="3.10.350.10">
    <property type="entry name" value="LysM domain"/>
    <property type="match status" value="1"/>
</dbReference>
<dbReference type="InterPro" id="IPR045030">
    <property type="entry name" value="LYSM1-4"/>
</dbReference>
<dbReference type="CDD" id="cd00118">
    <property type="entry name" value="LysM"/>
    <property type="match status" value="1"/>
</dbReference>
<sequence length="165" mass="19554">YTDEPPSYEEVINATTNNDNPSFLQNIEKNELDGPNLGVIHHIKKEDTLIGISFKYNVKISEIRKENQLFDDNIFARKILIIPNYFGQSLSEKPSKEDVKRFQLQSKCVDTVEAKYYMEQSNYDIDKAVQIYREDILWEIQHPKRDDTFNSRKLFIQNNEKIKKF</sequence>
<evidence type="ECO:0000313" key="2">
    <source>
        <dbReference type="EMBL" id="CAG8528077.1"/>
    </source>
</evidence>
<name>A0A9N9AD87_9GLOM</name>
<feature type="domain" description="LysM" evidence="1">
    <location>
        <begin position="39"/>
        <end position="82"/>
    </location>
</feature>
<dbReference type="PANTHER" id="PTHR20932:SF8">
    <property type="entry name" value="LD22649P"/>
    <property type="match status" value="1"/>
</dbReference>
<evidence type="ECO:0000313" key="3">
    <source>
        <dbReference type="Proteomes" id="UP000789396"/>
    </source>
</evidence>
<protein>
    <submittedName>
        <fullName evidence="2">13152_t:CDS:1</fullName>
    </submittedName>
</protein>
<feature type="non-terminal residue" evidence="2">
    <location>
        <position position="1"/>
    </location>
</feature>
<dbReference type="InterPro" id="IPR036779">
    <property type="entry name" value="LysM_dom_sf"/>
</dbReference>
<keyword evidence="3" id="KW-1185">Reference proteome</keyword>
<accession>A0A9N9AD87</accession>
<dbReference type="PROSITE" id="PS51782">
    <property type="entry name" value="LYSM"/>
    <property type="match status" value="1"/>
</dbReference>
<dbReference type="SMART" id="SM00257">
    <property type="entry name" value="LysM"/>
    <property type="match status" value="1"/>
</dbReference>
<proteinExistence type="predicted"/>
<dbReference type="Proteomes" id="UP000789396">
    <property type="component" value="Unassembled WGS sequence"/>
</dbReference>
<organism evidence="2 3">
    <name type="scientific">Racocetra fulgida</name>
    <dbReference type="NCBI Taxonomy" id="60492"/>
    <lineage>
        <taxon>Eukaryota</taxon>
        <taxon>Fungi</taxon>
        <taxon>Fungi incertae sedis</taxon>
        <taxon>Mucoromycota</taxon>
        <taxon>Glomeromycotina</taxon>
        <taxon>Glomeromycetes</taxon>
        <taxon>Diversisporales</taxon>
        <taxon>Gigasporaceae</taxon>
        <taxon>Racocetra</taxon>
    </lineage>
</organism>
<dbReference type="EMBL" id="CAJVPZ010003293">
    <property type="protein sequence ID" value="CAG8528077.1"/>
    <property type="molecule type" value="Genomic_DNA"/>
</dbReference>
<evidence type="ECO:0000259" key="1">
    <source>
        <dbReference type="PROSITE" id="PS51782"/>
    </source>
</evidence>
<gene>
    <name evidence="2" type="ORF">RFULGI_LOCUS3665</name>
</gene>
<dbReference type="OrthoDB" id="2107166at2759"/>
<dbReference type="PANTHER" id="PTHR20932">
    <property type="entry name" value="LYSM AND PUTATIVE PEPTIDOGLYCAN-BINDING DOMAIN-CONTAINING PROTEIN"/>
    <property type="match status" value="1"/>
</dbReference>
<reference evidence="2" key="1">
    <citation type="submission" date="2021-06" db="EMBL/GenBank/DDBJ databases">
        <authorList>
            <person name="Kallberg Y."/>
            <person name="Tangrot J."/>
            <person name="Rosling A."/>
        </authorList>
    </citation>
    <scope>NUCLEOTIDE SEQUENCE</scope>
    <source>
        <strain evidence="2">IN212</strain>
    </source>
</reference>
<dbReference type="SUPFAM" id="SSF54106">
    <property type="entry name" value="LysM domain"/>
    <property type="match status" value="1"/>
</dbReference>
<dbReference type="Pfam" id="PF01476">
    <property type="entry name" value="LysM"/>
    <property type="match status" value="1"/>
</dbReference>
<dbReference type="InterPro" id="IPR018392">
    <property type="entry name" value="LysM"/>
</dbReference>